<feature type="transmembrane region" description="Helical" evidence="2">
    <location>
        <begin position="101"/>
        <end position="123"/>
    </location>
</feature>
<evidence type="ECO:0000256" key="1">
    <source>
        <dbReference type="SAM" id="MobiDB-lite"/>
    </source>
</evidence>
<proteinExistence type="predicted"/>
<keyword evidence="2" id="KW-1133">Transmembrane helix</keyword>
<gene>
    <name evidence="3" type="ORF">WMSIL1_LOCUS4208</name>
</gene>
<sequence>MKNNHARRVHDSNLNTTSDQQSTDMKVNELKDWVKTNSAEIICIPPQTADARLVITTTSSLSDLAASSDQSTHLFKPHARSTPNLKMNSASKETTAPNDGLCVILVTVLCYVFLRCVLAFTLVS</sequence>
<accession>A0A564Y998</accession>
<organism evidence="3 4">
    <name type="scientific">Hymenolepis diminuta</name>
    <name type="common">Rat tapeworm</name>
    <dbReference type="NCBI Taxonomy" id="6216"/>
    <lineage>
        <taxon>Eukaryota</taxon>
        <taxon>Metazoa</taxon>
        <taxon>Spiralia</taxon>
        <taxon>Lophotrochozoa</taxon>
        <taxon>Platyhelminthes</taxon>
        <taxon>Cestoda</taxon>
        <taxon>Eucestoda</taxon>
        <taxon>Cyclophyllidea</taxon>
        <taxon>Hymenolepididae</taxon>
        <taxon>Hymenolepis</taxon>
    </lineage>
</organism>
<keyword evidence="2" id="KW-0812">Transmembrane</keyword>
<feature type="compositionally biased region" description="Polar residues" evidence="1">
    <location>
        <begin position="81"/>
        <end position="93"/>
    </location>
</feature>
<feature type="region of interest" description="Disordered" evidence="1">
    <location>
        <begin position="1"/>
        <end position="24"/>
    </location>
</feature>
<dbReference type="EMBL" id="CABIJS010000122">
    <property type="protein sequence ID" value="VUZ43841.1"/>
    <property type="molecule type" value="Genomic_DNA"/>
</dbReference>
<evidence type="ECO:0000313" key="4">
    <source>
        <dbReference type="Proteomes" id="UP000321570"/>
    </source>
</evidence>
<dbReference type="AlphaFoldDB" id="A0A564Y998"/>
<feature type="compositionally biased region" description="Polar residues" evidence="1">
    <location>
        <begin position="12"/>
        <end position="24"/>
    </location>
</feature>
<dbReference type="Proteomes" id="UP000321570">
    <property type="component" value="Unassembled WGS sequence"/>
</dbReference>
<protein>
    <submittedName>
        <fullName evidence="3">Uncharacterized protein</fullName>
    </submittedName>
</protein>
<keyword evidence="4" id="KW-1185">Reference proteome</keyword>
<reference evidence="3 4" key="1">
    <citation type="submission" date="2019-07" db="EMBL/GenBank/DDBJ databases">
        <authorList>
            <person name="Jastrzebski P J."/>
            <person name="Paukszto L."/>
            <person name="Jastrzebski P J."/>
        </authorList>
    </citation>
    <scope>NUCLEOTIDE SEQUENCE [LARGE SCALE GENOMIC DNA]</scope>
    <source>
        <strain evidence="3 4">WMS-il1</strain>
    </source>
</reference>
<evidence type="ECO:0000313" key="3">
    <source>
        <dbReference type="EMBL" id="VUZ43841.1"/>
    </source>
</evidence>
<evidence type="ECO:0000256" key="2">
    <source>
        <dbReference type="SAM" id="Phobius"/>
    </source>
</evidence>
<name>A0A564Y998_HYMDI</name>
<feature type="region of interest" description="Disordered" evidence="1">
    <location>
        <begin position="72"/>
        <end position="93"/>
    </location>
</feature>
<keyword evidence="2" id="KW-0472">Membrane</keyword>